<gene>
    <name evidence="3" type="ORF">XINFAN_02272</name>
</gene>
<dbReference type="OrthoDB" id="7791409at2"/>
<keyword evidence="4" id="KW-1185">Reference proteome</keyword>
<dbReference type="RefSeq" id="WP_124087020.1">
    <property type="nucleotide sequence ID" value="NZ_UXAW01000071.1"/>
</dbReference>
<dbReference type="Proteomes" id="UP000277498">
    <property type="component" value="Unassembled WGS sequence"/>
</dbReference>
<protein>
    <recommendedName>
        <fullName evidence="5">DUF2125 domain-containing protein</fullName>
    </recommendedName>
</protein>
<dbReference type="EMBL" id="UXAW01000071">
    <property type="protein sequence ID" value="VDC29252.1"/>
    <property type="molecule type" value="Genomic_DNA"/>
</dbReference>
<feature type="region of interest" description="Disordered" evidence="1">
    <location>
        <begin position="151"/>
        <end position="176"/>
    </location>
</feature>
<dbReference type="InterPro" id="IPR018666">
    <property type="entry name" value="DUF2125"/>
</dbReference>
<sequence>MAHLRHFAAVPVIVVLMGGSAHAALTADQIWQSWKDGATLVGLNITAATESNSGGVLTLNGISIAPAGETRAFTISDLTLTENADGTVAIAPGDAIGADFGTAEEGGKIAVTHDGLSLVAKEGGNGGIVYDYSAAKLDLTYDFTAPGYSFDESQPAEPGKENGTIGFQDLSGQYSDTPGDNRTFGLTLAAAKLIYDISSDQPAFGMKTAQTSETDSITIGGEFVLPSGIALGEIDSAAEFGEALQQGLSVKLNSTQGVSKGTASQQDMFLPYDMVMEAGAGTADLLFNKDVFSLTSKGDGGFTMDITTPASPAPVKISMDTIEMNLLSPVMSGETAGDYGMVLKLGQLVLNDEVWGMFDPGAALKREPFDLAVDLAGKAKVDWIAMMVADETGGPAVVPEPESLNINQMALKLAGAALDATGALTFDNTAGFPAPLGEATVNISGADQLINGLIATGILSEDDAMMARMMMGGFMVPGSEPDTLTSKVEFKEGFQIFANGQQIQ</sequence>
<organism evidence="3 4">
    <name type="scientific">Pseudogemmobacter humi</name>
    <dbReference type="NCBI Taxonomy" id="2483812"/>
    <lineage>
        <taxon>Bacteria</taxon>
        <taxon>Pseudomonadati</taxon>
        <taxon>Pseudomonadota</taxon>
        <taxon>Alphaproteobacteria</taxon>
        <taxon>Rhodobacterales</taxon>
        <taxon>Paracoccaceae</taxon>
        <taxon>Pseudogemmobacter</taxon>
    </lineage>
</organism>
<keyword evidence="2" id="KW-0732">Signal</keyword>
<evidence type="ECO:0000256" key="1">
    <source>
        <dbReference type="SAM" id="MobiDB-lite"/>
    </source>
</evidence>
<evidence type="ECO:0000313" key="3">
    <source>
        <dbReference type="EMBL" id="VDC29252.1"/>
    </source>
</evidence>
<name>A0A3P5XKU4_9RHOB</name>
<dbReference type="Pfam" id="PF09898">
    <property type="entry name" value="DUF2125"/>
    <property type="match status" value="1"/>
</dbReference>
<feature type="chain" id="PRO_5017937844" description="DUF2125 domain-containing protein" evidence="2">
    <location>
        <begin position="24"/>
        <end position="504"/>
    </location>
</feature>
<reference evidence="3 4" key="1">
    <citation type="submission" date="2018-11" db="EMBL/GenBank/DDBJ databases">
        <authorList>
            <person name="Criscuolo A."/>
        </authorList>
    </citation>
    <scope>NUCLEOTIDE SEQUENCE [LARGE SCALE GENOMIC DNA]</scope>
    <source>
        <strain evidence="3">ACIP111625</strain>
    </source>
</reference>
<feature type="signal peptide" evidence="2">
    <location>
        <begin position="1"/>
        <end position="23"/>
    </location>
</feature>
<accession>A0A3P5XKU4</accession>
<dbReference type="AlphaFoldDB" id="A0A3P5XKU4"/>
<evidence type="ECO:0008006" key="5">
    <source>
        <dbReference type="Google" id="ProtNLM"/>
    </source>
</evidence>
<proteinExistence type="predicted"/>
<evidence type="ECO:0000256" key="2">
    <source>
        <dbReference type="SAM" id="SignalP"/>
    </source>
</evidence>
<evidence type="ECO:0000313" key="4">
    <source>
        <dbReference type="Proteomes" id="UP000277498"/>
    </source>
</evidence>